<dbReference type="EMBL" id="JWIN03000006">
    <property type="protein sequence ID" value="KAB1277043.1"/>
    <property type="molecule type" value="Genomic_DNA"/>
</dbReference>
<dbReference type="GO" id="GO:0072659">
    <property type="term" value="P:protein localization to plasma membrane"/>
    <property type="evidence" value="ECO:0007669"/>
    <property type="project" value="TreeGrafter"/>
</dbReference>
<dbReference type="Pfam" id="PF19440">
    <property type="entry name" value="TTC7_N"/>
    <property type="match status" value="1"/>
</dbReference>
<dbReference type="AlphaFoldDB" id="A0A5N4E0U2"/>
<evidence type="ECO:0000259" key="1">
    <source>
        <dbReference type="Pfam" id="PF19440"/>
    </source>
</evidence>
<dbReference type="GO" id="GO:0046854">
    <property type="term" value="P:phosphatidylinositol phosphate biosynthetic process"/>
    <property type="evidence" value="ECO:0007669"/>
    <property type="project" value="TreeGrafter"/>
</dbReference>
<evidence type="ECO:0000313" key="2">
    <source>
        <dbReference type="EMBL" id="KAB1277043.1"/>
    </source>
</evidence>
<organism evidence="2 3">
    <name type="scientific">Camelus dromedarius</name>
    <name type="common">Dromedary</name>
    <name type="synonym">Arabian camel</name>
    <dbReference type="NCBI Taxonomy" id="9838"/>
    <lineage>
        <taxon>Eukaryota</taxon>
        <taxon>Metazoa</taxon>
        <taxon>Chordata</taxon>
        <taxon>Craniata</taxon>
        <taxon>Vertebrata</taxon>
        <taxon>Euteleostomi</taxon>
        <taxon>Mammalia</taxon>
        <taxon>Eutheria</taxon>
        <taxon>Laurasiatheria</taxon>
        <taxon>Artiodactyla</taxon>
        <taxon>Tylopoda</taxon>
        <taxon>Camelidae</taxon>
        <taxon>Camelus</taxon>
    </lineage>
</organism>
<name>A0A5N4E0U2_CAMDR</name>
<dbReference type="PANTHER" id="PTHR23083:SF365">
    <property type="entry name" value="TETRATRICOPEPTIDE REPEAT PROTEIN 7B"/>
    <property type="match status" value="1"/>
</dbReference>
<proteinExistence type="predicted"/>
<gene>
    <name evidence="2" type="ORF">Cadr_000006349</name>
</gene>
<accession>A0A5N4E0U2</accession>
<comment type="caution">
    <text evidence="2">The sequence shown here is derived from an EMBL/GenBank/DDBJ whole genome shotgun (WGS) entry which is preliminary data.</text>
</comment>
<dbReference type="InterPro" id="IPR045819">
    <property type="entry name" value="TTC7_N"/>
</dbReference>
<dbReference type="Proteomes" id="UP000299084">
    <property type="component" value="Unassembled WGS sequence"/>
</dbReference>
<dbReference type="PANTHER" id="PTHR23083">
    <property type="entry name" value="TETRATRICOPEPTIDE REPEAT PROTEIN, TPR"/>
    <property type="match status" value="1"/>
</dbReference>
<dbReference type="GO" id="GO:0005886">
    <property type="term" value="C:plasma membrane"/>
    <property type="evidence" value="ECO:0007669"/>
    <property type="project" value="TreeGrafter"/>
</dbReference>
<keyword evidence="3" id="KW-1185">Reference proteome</keyword>
<dbReference type="InterPro" id="IPR051722">
    <property type="entry name" value="Endocytosis_PI4K-reg_protein"/>
</dbReference>
<protein>
    <submittedName>
        <fullName evidence="2">Tetratricopeptide repeat protein 7B</fullName>
    </submittedName>
</protein>
<reference evidence="2 3" key="1">
    <citation type="journal article" date="2019" name="Mol. Ecol. Resour.">
        <title>Improving Illumina assemblies with Hi-C and long reads: an example with the North African dromedary.</title>
        <authorList>
            <person name="Elbers J.P."/>
            <person name="Rogers M.F."/>
            <person name="Perelman P.L."/>
            <person name="Proskuryakova A.A."/>
            <person name="Serdyukova N.A."/>
            <person name="Johnson W.E."/>
            <person name="Horin P."/>
            <person name="Corander J."/>
            <person name="Murphy D."/>
            <person name="Burger P.A."/>
        </authorList>
    </citation>
    <scope>NUCLEOTIDE SEQUENCE [LARGE SCALE GENOMIC DNA]</scope>
    <source>
        <strain evidence="2">Drom800</strain>
        <tissue evidence="2">Blood</tissue>
    </source>
</reference>
<dbReference type="STRING" id="9838.ENSCDRP00005006411"/>
<sequence length="227" mass="24818">MTIARQLAEILLRGMCEQSYWNPLEDPPCQSPLDDPLRKGANTKTYTLTRKARVYSGENIFCPQENTEEALLLLLISESMANRDAVLSRIPEHKSDRLISLQSASVVYDLLTIALGRRGQYEMLSEGDSCILAALLRELTAPWHVPPESGDLAFIQMTFTLTSHVASSGGGDLMPESLVASAFAIQNFMALVTLTMVETVPGVALKVLEWNSGASPSKYLAATLSQI</sequence>
<evidence type="ECO:0000313" key="3">
    <source>
        <dbReference type="Proteomes" id="UP000299084"/>
    </source>
</evidence>
<feature type="domain" description="Tetratricopeptide repeat protein 7 N-terminal" evidence="1">
    <location>
        <begin position="1"/>
        <end position="126"/>
    </location>
</feature>